<accession>A0A644WSB0</accession>
<name>A0A644WSB0_9ZZZZ</name>
<gene>
    <name evidence="2" type="ORF">SDC9_51430</name>
</gene>
<comment type="caution">
    <text evidence="2">The sequence shown here is derived from an EMBL/GenBank/DDBJ whole genome shotgun (WGS) entry which is preliminary data.</text>
</comment>
<dbReference type="EMBL" id="VSSQ01001104">
    <property type="protein sequence ID" value="MPM05143.1"/>
    <property type="molecule type" value="Genomic_DNA"/>
</dbReference>
<protein>
    <recommendedName>
        <fullName evidence="3">YtxH domain-containing protein</fullName>
    </recommendedName>
</protein>
<keyword evidence="1" id="KW-1133">Transmembrane helix</keyword>
<keyword evidence="1" id="KW-0812">Transmembrane</keyword>
<evidence type="ECO:0000256" key="1">
    <source>
        <dbReference type="SAM" id="Phobius"/>
    </source>
</evidence>
<organism evidence="2">
    <name type="scientific">bioreactor metagenome</name>
    <dbReference type="NCBI Taxonomy" id="1076179"/>
    <lineage>
        <taxon>unclassified sequences</taxon>
        <taxon>metagenomes</taxon>
        <taxon>ecological metagenomes</taxon>
    </lineage>
</organism>
<evidence type="ECO:0000313" key="2">
    <source>
        <dbReference type="EMBL" id="MPM05143.1"/>
    </source>
</evidence>
<proteinExistence type="predicted"/>
<feature type="transmembrane region" description="Helical" evidence="1">
    <location>
        <begin position="6"/>
        <end position="24"/>
    </location>
</feature>
<reference evidence="2" key="1">
    <citation type="submission" date="2019-08" db="EMBL/GenBank/DDBJ databases">
        <authorList>
            <person name="Kucharzyk K."/>
            <person name="Murdoch R.W."/>
            <person name="Higgins S."/>
            <person name="Loffler F."/>
        </authorList>
    </citation>
    <scope>NUCLEOTIDE SEQUENCE</scope>
</reference>
<dbReference type="AlphaFoldDB" id="A0A644WSB0"/>
<sequence length="55" mass="5786">MTKNDLWKGIGIGVITGTVLGMAMSPGKHGMPSRADKAVRTMEKVADRLSSTLGL</sequence>
<keyword evidence="1" id="KW-0472">Membrane</keyword>
<evidence type="ECO:0008006" key="3">
    <source>
        <dbReference type="Google" id="ProtNLM"/>
    </source>
</evidence>